<dbReference type="EMBL" id="JAGEPF010000043">
    <property type="protein sequence ID" value="MBO2465249.1"/>
    <property type="molecule type" value="Genomic_DNA"/>
</dbReference>
<gene>
    <name evidence="1" type="ORF">J4709_47580</name>
</gene>
<name>A0ABS3SAN1_9ACTN</name>
<proteinExistence type="predicted"/>
<keyword evidence="2" id="KW-1185">Reference proteome</keyword>
<dbReference type="Proteomes" id="UP000680206">
    <property type="component" value="Unassembled WGS sequence"/>
</dbReference>
<accession>A0ABS3SAN1</accession>
<organism evidence="1 2">
    <name type="scientific">Actinomadura violacea</name>
    <dbReference type="NCBI Taxonomy" id="2819934"/>
    <lineage>
        <taxon>Bacteria</taxon>
        <taxon>Bacillati</taxon>
        <taxon>Actinomycetota</taxon>
        <taxon>Actinomycetes</taxon>
        <taxon>Streptosporangiales</taxon>
        <taxon>Thermomonosporaceae</taxon>
        <taxon>Actinomadura</taxon>
    </lineage>
</organism>
<sequence>MNAGGSAARVDIRLGAGSIPDQVRRQAGRIGFEDPVDAAVQSRRHITDLPADERGGESPIAAYHKSAARTIAQGDVRLHQDHGNGQELVFVRSRPAAAGVDVNLAATVEVRNDGSVWLRAFGWPDIPTAAQTRVSPHGFKGLARFGAHEMAQEFQRGTPVDLVMLSVLATALQPGAPAPEPAGREVPEVLSTRGGELGGYLSMLEEYSLGVGAGLAYQACLHRSAVEVLSASFLGDAASSLLDMELIEEVDDELRDRLPAADRLPEAMLLPGLPASHWWWDRAK</sequence>
<protein>
    <submittedName>
        <fullName evidence="1">Uncharacterized protein</fullName>
    </submittedName>
</protein>
<comment type="caution">
    <text evidence="1">The sequence shown here is derived from an EMBL/GenBank/DDBJ whole genome shotgun (WGS) entry which is preliminary data.</text>
</comment>
<evidence type="ECO:0000313" key="1">
    <source>
        <dbReference type="EMBL" id="MBO2465249.1"/>
    </source>
</evidence>
<evidence type="ECO:0000313" key="2">
    <source>
        <dbReference type="Proteomes" id="UP000680206"/>
    </source>
</evidence>
<dbReference type="RefSeq" id="WP_208252097.1">
    <property type="nucleotide sequence ID" value="NZ_JAGEPF010000043.1"/>
</dbReference>
<reference evidence="1 2" key="1">
    <citation type="submission" date="2021-03" db="EMBL/GenBank/DDBJ databases">
        <title>Actinomadura violae sp. nov., isolated from lichen in Thailand.</title>
        <authorList>
            <person name="Kanchanasin P."/>
            <person name="Saeng-In P."/>
            <person name="Phongsopitanun W."/>
            <person name="Yuki M."/>
            <person name="Kudo T."/>
            <person name="Ohkuma M."/>
            <person name="Tanasupawat S."/>
        </authorList>
    </citation>
    <scope>NUCLEOTIDE SEQUENCE [LARGE SCALE GENOMIC DNA]</scope>
    <source>
        <strain evidence="1 2">LCR2-06</strain>
    </source>
</reference>